<gene>
    <name evidence="1" type="ORF">CPSG_04078</name>
</gene>
<sequence length="93" mass="10837">MSAVALRWSNLVRNWTIASNLKELFTPRIEFTAWSSVLPVSLVNRAFPLYLYTSIGDTLRLKDVWHRTRPRFWEEKNGVLTSITTEPDDLDNV</sequence>
<dbReference type="AlphaFoldDB" id="E9D1M0"/>
<organism evidence="2">
    <name type="scientific">Coccidioides posadasii (strain RMSCC 757 / Silveira)</name>
    <name type="common">Valley fever fungus</name>
    <dbReference type="NCBI Taxonomy" id="443226"/>
    <lineage>
        <taxon>Eukaryota</taxon>
        <taxon>Fungi</taxon>
        <taxon>Dikarya</taxon>
        <taxon>Ascomycota</taxon>
        <taxon>Pezizomycotina</taxon>
        <taxon>Eurotiomycetes</taxon>
        <taxon>Eurotiomycetidae</taxon>
        <taxon>Onygenales</taxon>
        <taxon>Onygenaceae</taxon>
        <taxon>Coccidioides</taxon>
    </lineage>
</organism>
<dbReference type="EMBL" id="GL636490">
    <property type="protein sequence ID" value="EFW19694.1"/>
    <property type="molecule type" value="Genomic_DNA"/>
</dbReference>
<keyword evidence="2" id="KW-1185">Reference proteome</keyword>
<accession>E9D1M0</accession>
<reference evidence="2" key="1">
    <citation type="journal article" date="2010" name="Genome Res.">
        <title>Population genomic sequencing of Coccidioides fungi reveals recent hybridization and transposon control.</title>
        <authorList>
            <person name="Neafsey D.E."/>
            <person name="Barker B.M."/>
            <person name="Sharpton T.J."/>
            <person name="Stajich J.E."/>
            <person name="Park D.J."/>
            <person name="Whiston E."/>
            <person name="Hung C.-Y."/>
            <person name="McMahan C."/>
            <person name="White J."/>
            <person name="Sykes S."/>
            <person name="Heiman D."/>
            <person name="Young S."/>
            <person name="Zeng Q."/>
            <person name="Abouelleil A."/>
            <person name="Aftuck L."/>
            <person name="Bessette D."/>
            <person name="Brown A."/>
            <person name="FitzGerald M."/>
            <person name="Lui A."/>
            <person name="Macdonald J.P."/>
            <person name="Priest M."/>
            <person name="Orbach M.J."/>
            <person name="Galgiani J.N."/>
            <person name="Kirkland T.N."/>
            <person name="Cole G.T."/>
            <person name="Birren B.W."/>
            <person name="Henn M.R."/>
            <person name="Taylor J.W."/>
            <person name="Rounsley S.D."/>
        </authorList>
    </citation>
    <scope>NUCLEOTIDE SEQUENCE [LARGE SCALE GENOMIC DNA]</scope>
    <source>
        <strain evidence="2">RMSCC 757 / Silveira</strain>
    </source>
</reference>
<reference evidence="2" key="2">
    <citation type="submission" date="2010-03" db="EMBL/GenBank/DDBJ databases">
        <title>The genome sequence of Coccidioides posadasii strain Silveira.</title>
        <authorList>
            <consortium name="The Broad Institute Genome Sequencing Center for Infectious Disease"/>
            <person name="Neafsey D."/>
            <person name="Orbach M."/>
            <person name="Henn M.R."/>
            <person name="Cole G.T."/>
            <person name="Galgiani J."/>
            <person name="Gardner M.J."/>
            <person name="Kirkland T.N."/>
            <person name="Taylor J.W."/>
            <person name="Young S.K."/>
            <person name="Zeng Q."/>
            <person name="Koehrsen M."/>
            <person name="Alvarado L."/>
            <person name="Berlin A."/>
            <person name="Borenstein D."/>
            <person name="Chapman S.B."/>
            <person name="Chen Z."/>
            <person name="Engels R."/>
            <person name="Freedman E."/>
            <person name="Gellesch M."/>
            <person name="Goldberg J."/>
            <person name="Griggs A."/>
            <person name="Gujja S."/>
            <person name="Heilman E."/>
            <person name="Heiman D."/>
            <person name="Howarth C."/>
            <person name="Jen D."/>
            <person name="Larson L."/>
            <person name="Mehta T."/>
            <person name="Neiman D."/>
            <person name="Park D."/>
            <person name="Pearson M."/>
            <person name="Richards J."/>
            <person name="Roberts A."/>
            <person name="Saif S."/>
            <person name="Shea T."/>
            <person name="Shenoy N."/>
            <person name="Sisk P."/>
            <person name="Stolte C."/>
            <person name="Sykes S."/>
            <person name="Walk T."/>
            <person name="White J."/>
            <person name="Yandava C."/>
            <person name="Haas B."/>
            <person name="Nusbaum C."/>
            <person name="Birren B."/>
        </authorList>
    </citation>
    <scope>NUCLEOTIDE SEQUENCE [LARGE SCALE GENOMIC DNA]</scope>
    <source>
        <strain evidence="2">RMSCC 757 / Silveira</strain>
    </source>
</reference>
<protein>
    <submittedName>
        <fullName evidence="1">Predicted protein</fullName>
    </submittedName>
</protein>
<dbReference type="VEuPathDB" id="FungiDB:CPSG_04078"/>
<dbReference type="Proteomes" id="UP000002497">
    <property type="component" value="Unassembled WGS sequence"/>
</dbReference>
<proteinExistence type="predicted"/>
<evidence type="ECO:0000313" key="2">
    <source>
        <dbReference type="Proteomes" id="UP000002497"/>
    </source>
</evidence>
<name>E9D1M0_COCPS</name>
<dbReference type="HOGENOM" id="CLU_2399510_0_0_1"/>
<evidence type="ECO:0000313" key="1">
    <source>
        <dbReference type="EMBL" id="EFW19694.1"/>
    </source>
</evidence>